<gene>
    <name evidence="1" type="ORF">E7Z57_23880</name>
</gene>
<protein>
    <submittedName>
        <fullName evidence="1">Uncharacterized protein</fullName>
    </submittedName>
</protein>
<dbReference type="Proteomes" id="UP000310553">
    <property type="component" value="Plasmid pUW386"/>
</dbReference>
<evidence type="ECO:0000313" key="2">
    <source>
        <dbReference type="Proteomes" id="UP000310553"/>
    </source>
</evidence>
<evidence type="ECO:0000313" key="1">
    <source>
        <dbReference type="EMBL" id="QCX52006.1"/>
    </source>
</evidence>
<dbReference type="EMBL" id="CP039340">
    <property type="protein sequence ID" value="QCX52006.1"/>
    <property type="molecule type" value="Genomic_DNA"/>
</dbReference>
<keyword evidence="1" id="KW-0614">Plasmid</keyword>
<dbReference type="AlphaFoldDB" id="A0AA92IGM0"/>
<name>A0AA92IGM0_RALSL</name>
<sequence length="249" mass="28311">MSGFDVELWVFSRANERESIEEKHAGFLAAMSRLESPLGWSGLDLPKAPEFGESSYAAFGVKYPIRGLKFVGTYVDRSVLKDVVDSVRADDFLRFGFKVPSKVLDYHAVLAEYFPEVIEAFRGYRAFCNFDQYLSAYYGGFHASETGFDEHGNLIEKNETYNRLRREGVEVDGRCNIYTLRPAQYWDFELCQRALGYGPDEVVTRLAGKVPKVELLGGGVYVVLNDDPAMSYDDFLSLNERYKEMLGLE</sequence>
<geneLocation type="plasmid" evidence="2">
    <name>puw386</name>
</geneLocation>
<reference evidence="1 2" key="1">
    <citation type="submission" date="2019-04" db="EMBL/GenBank/DDBJ databases">
        <title>Complete Genome of UW386 and Higher Quality Genome of UW700.</title>
        <authorList>
            <person name="Jacobs J."/>
            <person name="Perez A."/>
            <person name="Steidl O."/>
            <person name="Allen C."/>
        </authorList>
    </citation>
    <scope>NUCLEOTIDE SEQUENCE [LARGE SCALE GENOMIC DNA]</scope>
    <source>
        <strain evidence="1 2">UW386</strain>
        <plasmid evidence="2">puw386</plasmid>
    </source>
</reference>
<accession>A0AA92IGM0</accession>
<organism evidence="1 2">
    <name type="scientific">Ralstonia solanacearum</name>
    <name type="common">Pseudomonas solanacearum</name>
    <dbReference type="NCBI Taxonomy" id="305"/>
    <lineage>
        <taxon>Bacteria</taxon>
        <taxon>Pseudomonadati</taxon>
        <taxon>Pseudomonadota</taxon>
        <taxon>Betaproteobacteria</taxon>
        <taxon>Burkholderiales</taxon>
        <taxon>Burkholderiaceae</taxon>
        <taxon>Ralstonia</taxon>
        <taxon>Ralstonia solanacearum species complex</taxon>
    </lineage>
</organism>
<proteinExistence type="predicted"/>